<dbReference type="InterPro" id="IPR020864">
    <property type="entry name" value="MACPF"/>
</dbReference>
<dbReference type="Pfam" id="PF21195">
    <property type="entry name" value="EGF_C8A_B_C6"/>
    <property type="match status" value="1"/>
</dbReference>
<evidence type="ECO:0000256" key="14">
    <source>
        <dbReference type="SAM" id="MobiDB-lite"/>
    </source>
</evidence>
<keyword evidence="6 13" id="KW-0768">Sushi</keyword>
<dbReference type="SMART" id="SM00057">
    <property type="entry name" value="FIMAC"/>
    <property type="match status" value="2"/>
</dbReference>
<keyword evidence="10" id="KW-0472">Membrane</keyword>
<dbReference type="SMART" id="SM00209">
    <property type="entry name" value="TSP1"/>
    <property type="match status" value="1"/>
</dbReference>
<evidence type="ECO:0000256" key="1">
    <source>
        <dbReference type="ARBA" id="ARBA00004276"/>
    </source>
</evidence>
<dbReference type="Proteomes" id="UP000824782">
    <property type="component" value="Unassembled WGS sequence"/>
</dbReference>
<evidence type="ECO:0000256" key="2">
    <source>
        <dbReference type="ARBA" id="ARBA00004613"/>
    </source>
</evidence>
<dbReference type="SMART" id="SM00032">
    <property type="entry name" value="CCP"/>
    <property type="match status" value="2"/>
</dbReference>
<dbReference type="PROSITE" id="PS50923">
    <property type="entry name" value="SUSHI"/>
    <property type="match status" value="2"/>
</dbReference>
<accession>A0AAV7DP68</accession>
<name>A0AAV7DP68_ENGPU</name>
<evidence type="ECO:0000256" key="9">
    <source>
        <dbReference type="ARBA" id="ARBA00022852"/>
    </source>
</evidence>
<evidence type="ECO:0000256" key="13">
    <source>
        <dbReference type="PROSITE-ProRule" id="PRU00302"/>
    </source>
</evidence>
<dbReference type="Gene3D" id="2.10.70.10">
    <property type="entry name" value="Complement Module, domain 1"/>
    <property type="match status" value="2"/>
</dbReference>
<dbReference type="GO" id="GO:0005579">
    <property type="term" value="C:membrane attack complex"/>
    <property type="evidence" value="ECO:0007669"/>
    <property type="project" value="InterPro"/>
</dbReference>
<comment type="caution">
    <text evidence="13">Lacks conserved residue(s) required for the propagation of feature annotation.</text>
</comment>
<dbReference type="SUPFAM" id="SSF57535">
    <property type="entry name" value="Complement control module/SCR domain"/>
    <property type="match status" value="2"/>
</dbReference>
<evidence type="ECO:0000259" key="16">
    <source>
        <dbReference type="PROSITE" id="PS51412"/>
    </source>
</evidence>
<protein>
    <recommendedName>
        <fullName evidence="19">Complement component C6</fullName>
    </recommendedName>
</protein>
<evidence type="ECO:0000256" key="5">
    <source>
        <dbReference type="ARBA" id="ARBA00022525"/>
    </source>
</evidence>
<keyword evidence="12" id="KW-0325">Glycoprotein</keyword>
<feature type="domain" description="Sushi" evidence="15">
    <location>
        <begin position="453"/>
        <end position="512"/>
    </location>
</feature>
<evidence type="ECO:0000313" key="18">
    <source>
        <dbReference type="Proteomes" id="UP000824782"/>
    </source>
</evidence>
<sequence>MGNGFNFLSGESRGEVLDTSVFGGRRQTVTGNATGPNRKLYRLPINLESFKFETKDIVDEVSSDFFDSVVNFTRSSSQSGAYDRTSGVSGGIPLLLHGRSNTRRTSSSSFKETLKSSYKKNSNYIRINKVISVSEFKMKQDNPWLSDVFLRALNHLPLEYNYPLYSRIFDNFGTHYITEGLMGGSYDLLYQYSAEDLQNSGLTEEQSKECCRTETVTRIFFFKKTKVKDYCRTNKMSEKYSGSFLQSSEKSISFVKGGRAEYTGKLAWQRKGSFPENNIYAEWSASTADNPVVVDFKLKPITDLVKNFPCSVTKRRNLLKAFQEYAGQFDPCLCEPCPNNARTVLIDAECHCVCQPGTYGESCEKKAPDYSSVVVDGSWGCWSAWSKCDAFSNRNRKRQCNNPKPLNGGKTCEGPATEEEYCYVPLFEDKGALCINDEEDEKEIDKDKPDPERGCKRPEPPENGLFAKDKRWYDVAEEIEIICFSGYEVSGFQFLRCLPDGTWKQEAVECVRTTCPRPSMTTDVHISHFKSEYNVGEVIKLSCPSGFKVTGGNRYTCGSDYNWRPPIPGELSCKKENKISQGDCKPGEKQVGSECVCLSPEEDCGEEEADLCAYDEKIDNLVTVSHCHFLGEHCLGTEGLHFTSNNTCRDVSVDWARERRSLSKTSTKREACGYDFCYDWERCIGSGCFCLLPYQCPENNDKLFCIKTRTGKPRTVNFCGLGAIKCSKLKAEIVNEGACTQ</sequence>
<dbReference type="Gene3D" id="3.30.60.30">
    <property type="match status" value="2"/>
</dbReference>
<dbReference type="InterPro" id="IPR048831">
    <property type="entry name" value="C8A_B_C6_EGF-like"/>
</dbReference>
<dbReference type="PRINTS" id="PR01705">
    <property type="entry name" value="TSP1REPEAT"/>
</dbReference>
<keyword evidence="8" id="KW-0677">Repeat</keyword>
<evidence type="ECO:0000259" key="15">
    <source>
        <dbReference type="PROSITE" id="PS50923"/>
    </source>
</evidence>
<feature type="domain" description="Sushi" evidence="15">
    <location>
        <begin position="513"/>
        <end position="575"/>
    </location>
</feature>
<keyword evidence="4" id="KW-1134">Transmembrane beta strand</keyword>
<dbReference type="PANTHER" id="PTHR45742:SF4">
    <property type="entry name" value="COMPLEMENT COMPONENT C6"/>
    <property type="match status" value="1"/>
</dbReference>
<evidence type="ECO:0000256" key="7">
    <source>
        <dbReference type="ARBA" id="ARBA00022692"/>
    </source>
</evidence>
<evidence type="ECO:0000256" key="10">
    <source>
        <dbReference type="ARBA" id="ARBA00023136"/>
    </source>
</evidence>
<dbReference type="PRINTS" id="PR00764">
    <property type="entry name" value="COMPLEMENTC9"/>
</dbReference>
<dbReference type="GO" id="GO:0005576">
    <property type="term" value="C:extracellular region"/>
    <property type="evidence" value="ECO:0007669"/>
    <property type="project" value="UniProtKB-SubCell"/>
</dbReference>
<keyword evidence="5" id="KW-0964">Secreted</keyword>
<feature type="domain" description="MACPF" evidence="16">
    <location>
        <begin position="1"/>
        <end position="333"/>
    </location>
</feature>
<keyword evidence="11 13" id="KW-1015">Disulfide bond</keyword>
<dbReference type="CDD" id="cd00033">
    <property type="entry name" value="CCP"/>
    <property type="match status" value="2"/>
</dbReference>
<feature type="compositionally biased region" description="Basic and acidic residues" evidence="14">
    <location>
        <begin position="443"/>
        <end position="460"/>
    </location>
</feature>
<dbReference type="GO" id="GO:0006956">
    <property type="term" value="P:complement activation"/>
    <property type="evidence" value="ECO:0007669"/>
    <property type="project" value="TreeGrafter"/>
</dbReference>
<dbReference type="InterPro" id="IPR003884">
    <property type="entry name" value="FacI_MAC"/>
</dbReference>
<dbReference type="PROSITE" id="PS50092">
    <property type="entry name" value="TSP1"/>
    <property type="match status" value="1"/>
</dbReference>
<evidence type="ECO:0000256" key="11">
    <source>
        <dbReference type="ARBA" id="ARBA00023157"/>
    </source>
</evidence>
<dbReference type="Pfam" id="PF00090">
    <property type="entry name" value="TSP_1"/>
    <property type="match status" value="1"/>
</dbReference>
<keyword evidence="7" id="KW-0812">Transmembrane</keyword>
<comment type="caution">
    <text evidence="17">The sequence shown here is derived from an EMBL/GenBank/DDBJ whole genome shotgun (WGS) entry which is preliminary data.</text>
</comment>
<dbReference type="InterPro" id="IPR035976">
    <property type="entry name" value="Sushi/SCR/CCP_sf"/>
</dbReference>
<dbReference type="InterPro" id="IPR000884">
    <property type="entry name" value="TSP1_rpt"/>
</dbReference>
<dbReference type="Pfam" id="PF00084">
    <property type="entry name" value="Sushi"/>
    <property type="match status" value="2"/>
</dbReference>
<proteinExistence type="inferred from homology"/>
<evidence type="ECO:0000256" key="3">
    <source>
        <dbReference type="ARBA" id="ARBA00009214"/>
    </source>
</evidence>
<organism evidence="17 18">
    <name type="scientific">Engystomops pustulosus</name>
    <name type="common">Tungara frog</name>
    <name type="synonym">Physalaemus pustulosus</name>
    <dbReference type="NCBI Taxonomy" id="76066"/>
    <lineage>
        <taxon>Eukaryota</taxon>
        <taxon>Metazoa</taxon>
        <taxon>Chordata</taxon>
        <taxon>Craniata</taxon>
        <taxon>Vertebrata</taxon>
        <taxon>Euteleostomi</taxon>
        <taxon>Amphibia</taxon>
        <taxon>Batrachia</taxon>
        <taxon>Anura</taxon>
        <taxon>Neobatrachia</taxon>
        <taxon>Hyloidea</taxon>
        <taxon>Leptodactylidae</taxon>
        <taxon>Leiuperinae</taxon>
        <taxon>Engystomops</taxon>
    </lineage>
</organism>
<dbReference type="Pfam" id="PF21288">
    <property type="entry name" value="Kazal_C6"/>
    <property type="match status" value="1"/>
</dbReference>
<dbReference type="AlphaFoldDB" id="A0AAV7DP68"/>
<dbReference type="InterPro" id="IPR036383">
    <property type="entry name" value="TSP1_rpt_sf"/>
</dbReference>
<keyword evidence="18" id="KW-1185">Reference proteome</keyword>
<evidence type="ECO:0000256" key="8">
    <source>
        <dbReference type="ARBA" id="ARBA00022737"/>
    </source>
</evidence>
<evidence type="ECO:0000256" key="12">
    <source>
        <dbReference type="ARBA" id="ARBA00023180"/>
    </source>
</evidence>
<evidence type="ECO:0000256" key="4">
    <source>
        <dbReference type="ARBA" id="ARBA00022452"/>
    </source>
</evidence>
<dbReference type="PROSITE" id="PS00279">
    <property type="entry name" value="MACPF_1"/>
    <property type="match status" value="1"/>
</dbReference>
<dbReference type="GO" id="GO:0031640">
    <property type="term" value="P:killing of cells of another organism"/>
    <property type="evidence" value="ECO:0007669"/>
    <property type="project" value="UniProtKB-KW"/>
</dbReference>
<evidence type="ECO:0000256" key="6">
    <source>
        <dbReference type="ARBA" id="ARBA00022659"/>
    </source>
</evidence>
<dbReference type="PANTHER" id="PTHR45742">
    <property type="entry name" value="COMPLEMENT COMPONENT C6"/>
    <property type="match status" value="1"/>
</dbReference>
<dbReference type="SUPFAM" id="SSF82895">
    <property type="entry name" value="TSP-1 type 1 repeat"/>
    <property type="match status" value="1"/>
</dbReference>
<dbReference type="Pfam" id="PF01823">
    <property type="entry name" value="MACPF"/>
    <property type="match status" value="1"/>
</dbReference>
<evidence type="ECO:0008006" key="19">
    <source>
        <dbReference type="Google" id="ProtNLM"/>
    </source>
</evidence>
<comment type="similarity">
    <text evidence="3">Belongs to the complement C6/C7/C8/C9 family.</text>
</comment>
<feature type="disulfide bond" evidence="13">
    <location>
        <begin position="483"/>
        <end position="510"/>
    </location>
</feature>
<dbReference type="InterPro" id="IPR048828">
    <property type="entry name" value="C6_KAZAL"/>
</dbReference>
<dbReference type="Gene3D" id="2.20.100.10">
    <property type="entry name" value="Thrombospondin type-1 (TSP1) repeat"/>
    <property type="match status" value="1"/>
</dbReference>
<comment type="subcellular location">
    <subcellularLocation>
        <location evidence="2">Secreted</location>
    </subcellularLocation>
    <subcellularLocation>
        <location evidence="1">Target cell membrane</location>
        <topology evidence="1">Multi-pass membrane protein</topology>
    </subcellularLocation>
</comment>
<dbReference type="SMART" id="SM00457">
    <property type="entry name" value="MACPF"/>
    <property type="match status" value="1"/>
</dbReference>
<dbReference type="FunFam" id="2.20.100.10:FF:000002">
    <property type="entry name" value="Unc-5 netrin receptor C"/>
    <property type="match status" value="1"/>
</dbReference>
<reference evidence="17" key="1">
    <citation type="thesis" date="2020" institute="ProQuest LLC" country="789 East Eisenhower Parkway, Ann Arbor, MI, USA">
        <title>Comparative Genomics and Chromosome Evolution.</title>
        <authorList>
            <person name="Mudd A.B."/>
        </authorList>
    </citation>
    <scope>NUCLEOTIDE SEQUENCE</scope>
    <source>
        <strain evidence="17">237g6f4</strain>
        <tissue evidence="17">Blood</tissue>
    </source>
</reference>
<feature type="region of interest" description="Disordered" evidence="14">
    <location>
        <begin position="439"/>
        <end position="462"/>
    </location>
</feature>
<dbReference type="EMBL" id="WNYA01000001">
    <property type="protein sequence ID" value="KAG8598991.1"/>
    <property type="molecule type" value="Genomic_DNA"/>
</dbReference>
<evidence type="ECO:0000313" key="17">
    <source>
        <dbReference type="EMBL" id="KAG8598991.1"/>
    </source>
</evidence>
<dbReference type="InterPro" id="IPR000436">
    <property type="entry name" value="Sushi_SCR_CCP_dom"/>
</dbReference>
<keyword evidence="9" id="KW-0204">Cytolysis</keyword>
<gene>
    <name evidence="17" type="ORF">GDO81_002828</name>
</gene>
<dbReference type="PROSITE" id="PS51412">
    <property type="entry name" value="MACPF_2"/>
    <property type="match status" value="1"/>
</dbReference>
<dbReference type="InterPro" id="IPR001862">
    <property type="entry name" value="MAC_perforin"/>
</dbReference>
<dbReference type="InterPro" id="IPR020863">
    <property type="entry name" value="MACPF_CS"/>
</dbReference>